<gene>
    <name evidence="4" type="ordered locus">Cag_0903</name>
</gene>
<feature type="binding site" evidence="2">
    <location>
        <position position="115"/>
    </location>
    <ligand>
        <name>Mn(2+)</name>
        <dbReference type="ChEBI" id="CHEBI:29035"/>
        <label>2</label>
    </ligand>
</feature>
<dbReference type="GO" id="GO:0050118">
    <property type="term" value="F:N-acetyldiaminopimelate deacetylase activity"/>
    <property type="evidence" value="ECO:0007669"/>
    <property type="project" value="UniProtKB-ARBA"/>
</dbReference>
<dbReference type="PANTHER" id="PTHR11014:SF63">
    <property type="entry name" value="METALLOPEPTIDASE, PUTATIVE (AFU_ORTHOLOGUE AFUA_6G09600)-RELATED"/>
    <property type="match status" value="1"/>
</dbReference>
<dbReference type="SUPFAM" id="SSF55031">
    <property type="entry name" value="Bacterial exopeptidase dimerisation domain"/>
    <property type="match status" value="1"/>
</dbReference>
<dbReference type="PIRSF" id="PIRSF005962">
    <property type="entry name" value="Pept_M20D_amidohydro"/>
    <property type="match status" value="1"/>
</dbReference>
<accession>Q3AS57</accession>
<dbReference type="AlphaFoldDB" id="Q3AS57"/>
<dbReference type="Gene3D" id="3.30.70.360">
    <property type="match status" value="1"/>
</dbReference>
<dbReference type="GO" id="GO:0019877">
    <property type="term" value="P:diaminopimelate biosynthetic process"/>
    <property type="evidence" value="ECO:0007669"/>
    <property type="project" value="UniProtKB-ARBA"/>
</dbReference>
<dbReference type="HOGENOM" id="CLU_023257_1_1_10"/>
<dbReference type="GO" id="GO:0047980">
    <property type="term" value="F:hippurate hydrolase activity"/>
    <property type="evidence" value="ECO:0007669"/>
    <property type="project" value="UniProtKB-EC"/>
</dbReference>
<dbReference type="EC" id="3.5.1.32" evidence="4"/>
<dbReference type="FunFam" id="3.30.70.360:FF:000001">
    <property type="entry name" value="N-acetyldiaminopimelate deacetylase"/>
    <property type="match status" value="1"/>
</dbReference>
<dbReference type="Pfam" id="PF01546">
    <property type="entry name" value="Peptidase_M20"/>
    <property type="match status" value="1"/>
</dbReference>
<feature type="binding site" evidence="2">
    <location>
        <position position="117"/>
    </location>
    <ligand>
        <name>Mn(2+)</name>
        <dbReference type="ChEBI" id="CHEBI:29035"/>
        <label>2</label>
    </ligand>
</feature>
<dbReference type="InterPro" id="IPR002933">
    <property type="entry name" value="Peptidase_M20"/>
</dbReference>
<feature type="binding site" evidence="2">
    <location>
        <position position="178"/>
    </location>
    <ligand>
        <name>Mn(2+)</name>
        <dbReference type="ChEBI" id="CHEBI:29035"/>
        <label>2</label>
    </ligand>
</feature>
<dbReference type="OrthoDB" id="9776731at2"/>
<dbReference type="Gene3D" id="3.40.630.10">
    <property type="entry name" value="Zn peptidases"/>
    <property type="match status" value="1"/>
</dbReference>
<sequence>MKQEESHHPIAEAIQHKAAELFPEVVALRRDIHAHPELSLQEHRTTALITSYLMQLGITPEKPLLDTGVIALIRGTSPHHHGKVIALRADIDALPLQEENSTDYCSIEAGKMHACGHDMHTAMLLGAAKILSGMKEQLAGDVLLIFQPSEEKAPGGARPLLDAGLFATYKPILILGQHCFPTIECGSVAFCRGAFMAAADELYITVNGKGGHASAPHKAADPVLAAAHMVTAVQQLVSRVVPPHEAAVVTISAINGGHATNVIPRQVTMMGTMRSMNEEVRAILQERLQQAITHTAQAFGVEAELTIVKGYPVLYNNQTITDQASCICAEYLGHHQVQHCQPLMTAEDFAYYLQECPGTFWQIGTGVREGETANTLHSPTFNPNEEALQVGTGLLAYNAYRFLASLHGE</sequence>
<comment type="cofactor">
    <cofactor evidence="2">
        <name>Mn(2+)</name>
        <dbReference type="ChEBI" id="CHEBI:29035"/>
    </cofactor>
    <text evidence="2">The Mn(2+) ion enhances activity.</text>
</comment>
<dbReference type="CDD" id="cd03886">
    <property type="entry name" value="M20_Acy1"/>
    <property type="match status" value="1"/>
</dbReference>
<keyword evidence="1 4" id="KW-0378">Hydrolase</keyword>
<evidence type="ECO:0000256" key="2">
    <source>
        <dbReference type="PIRSR" id="PIRSR005962-1"/>
    </source>
</evidence>
<dbReference type="InterPro" id="IPR017439">
    <property type="entry name" value="Amidohydrolase"/>
</dbReference>
<evidence type="ECO:0000259" key="3">
    <source>
        <dbReference type="Pfam" id="PF07687"/>
    </source>
</evidence>
<dbReference type="EMBL" id="CP000108">
    <property type="protein sequence ID" value="ABB28168.1"/>
    <property type="molecule type" value="Genomic_DNA"/>
</dbReference>
<dbReference type="KEGG" id="cch:Cag_0903"/>
<feature type="domain" description="Peptidase M20 dimerisation" evidence="3">
    <location>
        <begin position="203"/>
        <end position="296"/>
    </location>
</feature>
<dbReference type="Pfam" id="PF07687">
    <property type="entry name" value="M20_dimer"/>
    <property type="match status" value="1"/>
</dbReference>
<dbReference type="eggNOG" id="COG1473">
    <property type="taxonomic scope" value="Bacteria"/>
</dbReference>
<keyword evidence="2" id="KW-0464">Manganese</keyword>
<keyword evidence="2" id="KW-0479">Metal-binding</keyword>
<organism evidence="4">
    <name type="scientific">Chlorobium chlorochromatii (strain CaD3)</name>
    <dbReference type="NCBI Taxonomy" id="340177"/>
    <lineage>
        <taxon>Bacteria</taxon>
        <taxon>Pseudomonadati</taxon>
        <taxon>Chlorobiota</taxon>
        <taxon>Chlorobiia</taxon>
        <taxon>Chlorobiales</taxon>
        <taxon>Chlorobiaceae</taxon>
        <taxon>Chlorobium/Pelodictyon group</taxon>
        <taxon>Chlorobium</taxon>
    </lineage>
</organism>
<dbReference type="PANTHER" id="PTHR11014">
    <property type="entry name" value="PEPTIDASE M20 FAMILY MEMBER"/>
    <property type="match status" value="1"/>
</dbReference>
<dbReference type="InterPro" id="IPR011650">
    <property type="entry name" value="Peptidase_M20_dimer"/>
</dbReference>
<dbReference type="STRING" id="340177.Cag_0903"/>
<evidence type="ECO:0000256" key="1">
    <source>
        <dbReference type="ARBA" id="ARBA00022801"/>
    </source>
</evidence>
<proteinExistence type="predicted"/>
<dbReference type="InterPro" id="IPR036264">
    <property type="entry name" value="Bact_exopeptidase_dim_dom"/>
</dbReference>
<dbReference type="NCBIfam" id="TIGR01891">
    <property type="entry name" value="amidohydrolases"/>
    <property type="match status" value="1"/>
</dbReference>
<reference evidence="4" key="1">
    <citation type="submission" date="2005-08" db="EMBL/GenBank/DDBJ databases">
        <title>Complete sequence of Chlorobium chlorochromatii CaD3.</title>
        <authorList>
            <person name="Copeland A."/>
            <person name="Lucas S."/>
            <person name="Lapidus A."/>
            <person name="Barry K."/>
            <person name="Detter J.C."/>
            <person name="Glavina T."/>
            <person name="Hammon N."/>
            <person name="Israni S."/>
            <person name="Pitluck S."/>
            <person name="Bryant D."/>
            <person name="Schmutz J."/>
            <person name="Larimer F."/>
            <person name="Land M."/>
            <person name="Kyrpides N."/>
            <person name="Ivanova N."/>
            <person name="Richardson P."/>
        </authorList>
    </citation>
    <scope>NUCLEOTIDE SEQUENCE [LARGE SCALE GENOMIC DNA]</scope>
    <source>
        <strain evidence="4">CaD3</strain>
    </source>
</reference>
<evidence type="ECO:0000313" key="4">
    <source>
        <dbReference type="EMBL" id="ABB28168.1"/>
    </source>
</evidence>
<feature type="binding site" evidence="2">
    <location>
        <position position="151"/>
    </location>
    <ligand>
        <name>Mn(2+)</name>
        <dbReference type="ChEBI" id="CHEBI:29035"/>
        <label>2</label>
    </ligand>
</feature>
<feature type="binding site" evidence="2">
    <location>
        <position position="377"/>
    </location>
    <ligand>
        <name>Mn(2+)</name>
        <dbReference type="ChEBI" id="CHEBI:29035"/>
        <label>2</label>
    </ligand>
</feature>
<dbReference type="GO" id="GO:0046872">
    <property type="term" value="F:metal ion binding"/>
    <property type="evidence" value="ECO:0007669"/>
    <property type="project" value="UniProtKB-KW"/>
</dbReference>
<name>Q3AS57_CHLCH</name>
<dbReference type="SUPFAM" id="SSF53187">
    <property type="entry name" value="Zn-dependent exopeptidases"/>
    <property type="match status" value="1"/>
</dbReference>
<protein>
    <submittedName>
        <fullName evidence="4">Peptidase M20D, amidohydrolase</fullName>
        <ecNumber evidence="4">3.5.1.32</ecNumber>
    </submittedName>
</protein>